<dbReference type="AlphaFoldDB" id="L1I7M4"/>
<evidence type="ECO:0000313" key="3">
    <source>
        <dbReference type="EnsemblProtists" id="EKX32092"/>
    </source>
</evidence>
<dbReference type="RefSeq" id="XP_005819072.1">
    <property type="nucleotide sequence ID" value="XM_005819015.1"/>
</dbReference>
<feature type="region of interest" description="Disordered" evidence="1">
    <location>
        <begin position="39"/>
        <end position="66"/>
    </location>
</feature>
<dbReference type="HOGENOM" id="CLU_1323930_0_0_1"/>
<dbReference type="EMBL" id="JH993211">
    <property type="protein sequence ID" value="EKX32092.1"/>
    <property type="molecule type" value="Genomic_DNA"/>
</dbReference>
<dbReference type="GeneID" id="17288825"/>
<dbReference type="PaxDb" id="55529-EKX32092"/>
<organism evidence="2">
    <name type="scientific">Guillardia theta (strain CCMP2712)</name>
    <name type="common">Cryptophyte</name>
    <dbReference type="NCBI Taxonomy" id="905079"/>
    <lineage>
        <taxon>Eukaryota</taxon>
        <taxon>Cryptophyceae</taxon>
        <taxon>Pyrenomonadales</taxon>
        <taxon>Geminigeraceae</taxon>
        <taxon>Guillardia</taxon>
    </lineage>
</organism>
<keyword evidence="4" id="KW-1185">Reference proteome</keyword>
<protein>
    <submittedName>
        <fullName evidence="2 3">Uncharacterized protein</fullName>
    </submittedName>
</protein>
<reference evidence="3" key="3">
    <citation type="submission" date="2015-06" db="UniProtKB">
        <authorList>
            <consortium name="EnsemblProtists"/>
        </authorList>
    </citation>
    <scope>IDENTIFICATION</scope>
</reference>
<accession>L1I7M4</accession>
<dbReference type="EnsemblProtists" id="EKX32092">
    <property type="protein sequence ID" value="EKX32092"/>
    <property type="gene ID" value="GUITHDRAFT_121719"/>
</dbReference>
<gene>
    <name evidence="2" type="ORF">GUITHDRAFT_121719</name>
</gene>
<feature type="non-terminal residue" evidence="2">
    <location>
        <position position="1"/>
    </location>
</feature>
<dbReference type="Proteomes" id="UP000011087">
    <property type="component" value="Unassembled WGS sequence"/>
</dbReference>
<feature type="compositionally biased region" description="Basic residues" evidence="1">
    <location>
        <begin position="7"/>
        <end position="18"/>
    </location>
</feature>
<sequence length="208" mass="22512">MPAKGAAKGKKGKGKKGGKGGTSTQEVFGPVLADCVVEGSNKQGKEKTKKSSKGKKTDKQADPQWSGKLLLNRNGIGVQVYVPRGSVEENIKLRAQIRDFDEKKDSQFYPEAARIVSAVCELSSEPPCLPFHPPIVVKMSHQSASWDSGKLSVIFLQEPDLEELEAEPQNLSYTKIEGATFSPQNAEVKLKRLGKLIVVDAMMGGSDL</sequence>
<name>L1I7M4_GUITC</name>
<dbReference type="KEGG" id="gtt:GUITHDRAFT_121719"/>
<reference evidence="4" key="2">
    <citation type="submission" date="2012-11" db="EMBL/GenBank/DDBJ databases">
        <authorList>
            <person name="Kuo A."/>
            <person name="Curtis B.A."/>
            <person name="Tanifuji G."/>
            <person name="Burki F."/>
            <person name="Gruber A."/>
            <person name="Irimia M."/>
            <person name="Maruyama S."/>
            <person name="Arias M.C."/>
            <person name="Ball S.G."/>
            <person name="Gile G.H."/>
            <person name="Hirakawa Y."/>
            <person name="Hopkins J.F."/>
            <person name="Rensing S.A."/>
            <person name="Schmutz J."/>
            <person name="Symeonidi A."/>
            <person name="Elias M."/>
            <person name="Eveleigh R.J."/>
            <person name="Herman E.K."/>
            <person name="Klute M.J."/>
            <person name="Nakayama T."/>
            <person name="Obornik M."/>
            <person name="Reyes-Prieto A."/>
            <person name="Armbrust E.V."/>
            <person name="Aves S.J."/>
            <person name="Beiko R.G."/>
            <person name="Coutinho P."/>
            <person name="Dacks J.B."/>
            <person name="Durnford D.G."/>
            <person name="Fast N.M."/>
            <person name="Green B.R."/>
            <person name="Grisdale C."/>
            <person name="Hempe F."/>
            <person name="Henrissat B."/>
            <person name="Hoppner M.P."/>
            <person name="Ishida K.-I."/>
            <person name="Kim E."/>
            <person name="Koreny L."/>
            <person name="Kroth P.G."/>
            <person name="Liu Y."/>
            <person name="Malik S.-B."/>
            <person name="Maier U.G."/>
            <person name="McRose D."/>
            <person name="Mock T."/>
            <person name="Neilson J.A."/>
            <person name="Onodera N.T."/>
            <person name="Poole A.M."/>
            <person name="Pritham E.J."/>
            <person name="Richards T.A."/>
            <person name="Rocap G."/>
            <person name="Roy S.W."/>
            <person name="Sarai C."/>
            <person name="Schaack S."/>
            <person name="Shirato S."/>
            <person name="Slamovits C.H."/>
            <person name="Spencer D.F."/>
            <person name="Suzuki S."/>
            <person name="Worden A.Z."/>
            <person name="Zauner S."/>
            <person name="Barry K."/>
            <person name="Bell C."/>
            <person name="Bharti A.K."/>
            <person name="Crow J.A."/>
            <person name="Grimwood J."/>
            <person name="Kramer R."/>
            <person name="Lindquist E."/>
            <person name="Lucas S."/>
            <person name="Salamov A."/>
            <person name="McFadden G.I."/>
            <person name="Lane C.E."/>
            <person name="Keeling P.J."/>
            <person name="Gray M.W."/>
            <person name="Grigoriev I.V."/>
            <person name="Archibald J.M."/>
        </authorList>
    </citation>
    <scope>NUCLEOTIDE SEQUENCE</scope>
    <source>
        <strain evidence="4">CCMP2712</strain>
    </source>
</reference>
<dbReference type="Gene3D" id="2.60.220.30">
    <property type="match status" value="1"/>
</dbReference>
<proteinExistence type="predicted"/>
<evidence type="ECO:0000313" key="2">
    <source>
        <dbReference type="EMBL" id="EKX32092.1"/>
    </source>
</evidence>
<evidence type="ECO:0000256" key="1">
    <source>
        <dbReference type="SAM" id="MobiDB-lite"/>
    </source>
</evidence>
<reference evidence="2 4" key="1">
    <citation type="journal article" date="2012" name="Nature">
        <title>Algal genomes reveal evolutionary mosaicism and the fate of nucleomorphs.</title>
        <authorList>
            <consortium name="DOE Joint Genome Institute"/>
            <person name="Curtis B.A."/>
            <person name="Tanifuji G."/>
            <person name="Burki F."/>
            <person name="Gruber A."/>
            <person name="Irimia M."/>
            <person name="Maruyama S."/>
            <person name="Arias M.C."/>
            <person name="Ball S.G."/>
            <person name="Gile G.H."/>
            <person name="Hirakawa Y."/>
            <person name="Hopkins J.F."/>
            <person name="Kuo A."/>
            <person name="Rensing S.A."/>
            <person name="Schmutz J."/>
            <person name="Symeonidi A."/>
            <person name="Elias M."/>
            <person name="Eveleigh R.J."/>
            <person name="Herman E.K."/>
            <person name="Klute M.J."/>
            <person name="Nakayama T."/>
            <person name="Obornik M."/>
            <person name="Reyes-Prieto A."/>
            <person name="Armbrust E.V."/>
            <person name="Aves S.J."/>
            <person name="Beiko R.G."/>
            <person name="Coutinho P."/>
            <person name="Dacks J.B."/>
            <person name="Durnford D.G."/>
            <person name="Fast N.M."/>
            <person name="Green B.R."/>
            <person name="Grisdale C.J."/>
            <person name="Hempel F."/>
            <person name="Henrissat B."/>
            <person name="Hoppner M.P."/>
            <person name="Ishida K."/>
            <person name="Kim E."/>
            <person name="Koreny L."/>
            <person name="Kroth P.G."/>
            <person name="Liu Y."/>
            <person name="Malik S.B."/>
            <person name="Maier U.G."/>
            <person name="McRose D."/>
            <person name="Mock T."/>
            <person name="Neilson J.A."/>
            <person name="Onodera N.T."/>
            <person name="Poole A.M."/>
            <person name="Pritham E.J."/>
            <person name="Richards T.A."/>
            <person name="Rocap G."/>
            <person name="Roy S.W."/>
            <person name="Sarai C."/>
            <person name="Schaack S."/>
            <person name="Shirato S."/>
            <person name="Slamovits C.H."/>
            <person name="Spencer D.F."/>
            <person name="Suzuki S."/>
            <person name="Worden A.Z."/>
            <person name="Zauner S."/>
            <person name="Barry K."/>
            <person name="Bell C."/>
            <person name="Bharti A.K."/>
            <person name="Crow J.A."/>
            <person name="Grimwood J."/>
            <person name="Kramer R."/>
            <person name="Lindquist E."/>
            <person name="Lucas S."/>
            <person name="Salamov A."/>
            <person name="McFadden G.I."/>
            <person name="Lane C.E."/>
            <person name="Keeling P.J."/>
            <person name="Gray M.W."/>
            <person name="Grigoriev I.V."/>
            <person name="Archibald J.M."/>
        </authorList>
    </citation>
    <scope>NUCLEOTIDE SEQUENCE</scope>
    <source>
        <strain evidence="2 4">CCMP2712</strain>
    </source>
</reference>
<feature type="region of interest" description="Disordered" evidence="1">
    <location>
        <begin position="1"/>
        <end position="26"/>
    </location>
</feature>
<evidence type="ECO:0000313" key="4">
    <source>
        <dbReference type="Proteomes" id="UP000011087"/>
    </source>
</evidence>